<feature type="compositionally biased region" description="Polar residues" evidence="1">
    <location>
        <begin position="533"/>
        <end position="545"/>
    </location>
</feature>
<proteinExistence type="predicted"/>
<feature type="compositionally biased region" description="Polar residues" evidence="1">
    <location>
        <begin position="616"/>
        <end position="629"/>
    </location>
</feature>
<feature type="compositionally biased region" description="Low complexity" evidence="1">
    <location>
        <begin position="385"/>
        <end position="394"/>
    </location>
</feature>
<feature type="region of interest" description="Disordered" evidence="1">
    <location>
        <begin position="324"/>
        <end position="470"/>
    </location>
</feature>
<feature type="compositionally biased region" description="Polar residues" evidence="1">
    <location>
        <begin position="339"/>
        <end position="352"/>
    </location>
</feature>
<sequence length="890" mass="95638">MFSTRNGQAAPGVKNFGMQGPSKGFSGVRVFKGPTLSSFNLNPFSTVSAHFDSFDVGYRPSQPDLPQRHGGHPPRNQQQPARNWQAHNNMYTPSNAPPPPPSHTYQQNPMAHFGVRTASQSSGSRSQEPPRHRDVQPQPQPTPLNHNYFIHPGKSTDMYIYEASDAFSEYSPSTFSPTLSTDSTTTLQSPSPLPLGNGSISFPSGLPGIRQAQTALRGFFGSNGQVGQPGERQSGESTQTQGATNGRIHARTLSESSSTANALPNSETEFDDLARMNTALNAGYSYYYPETPALRVEQSPETDLNFPYSQTAATVNIRATSDQVPSSTLEMSGAAVENSEASNTLNHGTSSLVPALERSISSSSQSSELSILRTPSPTSYPPSQLPSWLQSQPQTFPYPPVQSKPVEQASTTVPPAYTTYLSASPEPQTSPSSLVQVQSSAPLLSSSRSQSQSSSTSSSASDTLNGSHSEVYSSFNRDRVVAHPATGEGIASNSTSAVTNTSPNQSYPMPHAALTETRSSNNTTLAPLADPLNISQSGRTRSPTTGRHGDSRNVMAPATDNGEARRGGPSDNNDSFVRTRKSSTTTRSPNSSSPRIHGQPTTDSQRANAPPRFSLPASTTPAPPQQVQTRVRKDSMSLGMKSSSSSRLMSRSNPSATPSYPNSNIETVSREANSGRFASSPTVETSSSISPANPLSTSAMPSSFPEPRRSHSDGDNPSLTAATRRSAVPFQTEFVPAVSSSASAIGSHNNRDFSRDTLLQPAFENNHRPEPARTHSSELPSRPASVNPRPAAETLRSRSVRWNEALICPSPIWPSQRRKGWFNRRGDQLWTNGGAFRSPPGGEEYPLDLDGYPDFGEGWMNEEGTRIDMAHRLIPKAPLRSALKIKARAN</sequence>
<feature type="region of interest" description="Disordered" evidence="1">
    <location>
        <begin position="58"/>
        <end position="145"/>
    </location>
</feature>
<feature type="compositionally biased region" description="Low complexity" evidence="1">
    <location>
        <begin position="582"/>
        <end position="595"/>
    </location>
</feature>
<protein>
    <submittedName>
        <fullName evidence="2">Uncharacterized protein</fullName>
    </submittedName>
</protein>
<gene>
    <name evidence="2" type="ORF">LENED_002142</name>
</gene>
<evidence type="ECO:0000313" key="3">
    <source>
        <dbReference type="Proteomes" id="UP000188533"/>
    </source>
</evidence>
<feature type="compositionally biased region" description="Basic and acidic residues" evidence="1">
    <location>
        <begin position="765"/>
        <end position="776"/>
    </location>
</feature>
<feature type="compositionally biased region" description="Low complexity" evidence="1">
    <location>
        <begin position="636"/>
        <end position="652"/>
    </location>
</feature>
<feature type="region of interest" description="Disordered" evidence="1">
    <location>
        <begin position="764"/>
        <end position="792"/>
    </location>
</feature>
<comment type="caution">
    <text evidence="2">The sequence shown here is derived from an EMBL/GenBank/DDBJ whole genome shotgun (WGS) entry which is preliminary data.</text>
</comment>
<feature type="compositionally biased region" description="Low complexity" evidence="1">
    <location>
        <begin position="491"/>
        <end position="502"/>
    </location>
</feature>
<feature type="compositionally biased region" description="Low complexity" evidence="1">
    <location>
        <begin position="429"/>
        <end position="461"/>
    </location>
</feature>
<feature type="compositionally biased region" description="Low complexity" evidence="1">
    <location>
        <begin position="679"/>
        <end position="691"/>
    </location>
</feature>
<feature type="compositionally biased region" description="Polar residues" evidence="1">
    <location>
        <begin position="235"/>
        <end position="244"/>
    </location>
</feature>
<keyword evidence="3" id="KW-1185">Reference proteome</keyword>
<feature type="region of interest" description="Disordered" evidence="1">
    <location>
        <begin position="486"/>
        <end position="720"/>
    </location>
</feature>
<reference evidence="2 3" key="1">
    <citation type="submission" date="2016-08" db="EMBL/GenBank/DDBJ databases">
        <authorList>
            <consortium name="Lentinula edodes genome sequencing consortium"/>
            <person name="Sakamoto Y."/>
            <person name="Nakade K."/>
            <person name="Sato S."/>
            <person name="Yoshida Y."/>
            <person name="Miyazaki K."/>
            <person name="Natsume S."/>
            <person name="Konno N."/>
        </authorList>
    </citation>
    <scope>NUCLEOTIDE SEQUENCE [LARGE SCALE GENOMIC DNA]</scope>
    <source>
        <strain evidence="2 3">NBRC 111202</strain>
    </source>
</reference>
<feature type="compositionally biased region" description="Polar residues" evidence="1">
    <location>
        <begin position="75"/>
        <end position="94"/>
    </location>
</feature>
<feature type="region of interest" description="Disordered" evidence="1">
    <location>
        <begin position="172"/>
        <end position="192"/>
    </location>
</feature>
<dbReference type="EMBL" id="BDGU01000033">
    <property type="protein sequence ID" value="GAW00607.1"/>
    <property type="molecule type" value="Genomic_DNA"/>
</dbReference>
<feature type="compositionally biased region" description="Polar residues" evidence="1">
    <location>
        <begin position="408"/>
        <end position="427"/>
    </location>
</feature>
<feature type="compositionally biased region" description="Low complexity" evidence="1">
    <location>
        <begin position="357"/>
        <end position="373"/>
    </location>
</feature>
<feature type="compositionally biased region" description="Polar residues" evidence="1">
    <location>
        <begin position="516"/>
        <end position="525"/>
    </location>
</feature>
<reference evidence="2 3" key="2">
    <citation type="submission" date="2017-02" db="EMBL/GenBank/DDBJ databases">
        <title>A genome survey and senescence transcriptome analysis in Lentinula edodes.</title>
        <authorList>
            <person name="Sakamoto Y."/>
            <person name="Nakade K."/>
            <person name="Sato S."/>
            <person name="Yoshida Y."/>
            <person name="Miyazaki K."/>
            <person name="Natsume S."/>
            <person name="Konno N."/>
        </authorList>
    </citation>
    <scope>NUCLEOTIDE SEQUENCE [LARGE SCALE GENOMIC DNA]</scope>
    <source>
        <strain evidence="2 3">NBRC 111202</strain>
    </source>
</reference>
<evidence type="ECO:0000313" key="2">
    <source>
        <dbReference type="EMBL" id="GAW00607.1"/>
    </source>
</evidence>
<feature type="compositionally biased region" description="Polar residues" evidence="1">
    <location>
        <begin position="653"/>
        <end position="672"/>
    </location>
</feature>
<evidence type="ECO:0000256" key="1">
    <source>
        <dbReference type="SAM" id="MobiDB-lite"/>
    </source>
</evidence>
<dbReference type="AlphaFoldDB" id="A0A1Q3E012"/>
<dbReference type="Proteomes" id="UP000188533">
    <property type="component" value="Unassembled WGS sequence"/>
</dbReference>
<feature type="compositionally biased region" description="Low complexity" evidence="1">
    <location>
        <begin position="172"/>
        <end position="190"/>
    </location>
</feature>
<organism evidence="2 3">
    <name type="scientific">Lentinula edodes</name>
    <name type="common">Shiitake mushroom</name>
    <name type="synonym">Lentinus edodes</name>
    <dbReference type="NCBI Taxonomy" id="5353"/>
    <lineage>
        <taxon>Eukaryota</taxon>
        <taxon>Fungi</taxon>
        <taxon>Dikarya</taxon>
        <taxon>Basidiomycota</taxon>
        <taxon>Agaricomycotina</taxon>
        <taxon>Agaricomycetes</taxon>
        <taxon>Agaricomycetidae</taxon>
        <taxon>Agaricales</taxon>
        <taxon>Marasmiineae</taxon>
        <taxon>Omphalotaceae</taxon>
        <taxon>Lentinula</taxon>
    </lineage>
</organism>
<feature type="region of interest" description="Disordered" evidence="1">
    <location>
        <begin position="221"/>
        <end position="246"/>
    </location>
</feature>
<dbReference type="STRING" id="5353.A0A1Q3E012"/>
<feature type="compositionally biased region" description="Polar residues" evidence="1">
    <location>
        <begin position="117"/>
        <end position="127"/>
    </location>
</feature>
<feature type="region of interest" description="Disordered" evidence="1">
    <location>
        <begin position="1"/>
        <end position="21"/>
    </location>
</feature>
<name>A0A1Q3E012_LENED</name>
<accession>A0A1Q3E012</accession>